<feature type="region of interest" description="Disordered" evidence="1">
    <location>
        <begin position="985"/>
        <end position="1216"/>
    </location>
</feature>
<dbReference type="KEGG" id="nfu:107374270"/>
<evidence type="ECO:0000313" key="3">
    <source>
        <dbReference type="EMBL" id="KAF7209025.1"/>
    </source>
</evidence>
<dbReference type="Proteomes" id="UP000822369">
    <property type="component" value="Chromosome 14"/>
</dbReference>
<feature type="region of interest" description="Disordered" evidence="1">
    <location>
        <begin position="766"/>
        <end position="909"/>
    </location>
</feature>
<feature type="domain" description="Tankyrase 1-binding protein C-terminal" evidence="2">
    <location>
        <begin position="1121"/>
        <end position="1301"/>
    </location>
</feature>
<name>A0A9D2XVG4_NOTFU</name>
<feature type="compositionally biased region" description="Polar residues" evidence="1">
    <location>
        <begin position="144"/>
        <end position="158"/>
    </location>
</feature>
<proteinExistence type="predicted"/>
<feature type="compositionally biased region" description="Basic and acidic residues" evidence="1">
    <location>
        <begin position="884"/>
        <end position="893"/>
    </location>
</feature>
<feature type="compositionally biased region" description="Basic and acidic residues" evidence="1">
    <location>
        <begin position="506"/>
        <end position="567"/>
    </location>
</feature>
<dbReference type="InterPro" id="IPR032764">
    <property type="entry name" value="Tankyrase-bd_C"/>
</dbReference>
<feature type="compositionally biased region" description="Polar residues" evidence="1">
    <location>
        <begin position="1"/>
        <end position="15"/>
    </location>
</feature>
<feature type="compositionally biased region" description="Acidic residues" evidence="1">
    <location>
        <begin position="1186"/>
        <end position="1195"/>
    </location>
</feature>
<feature type="compositionally biased region" description="Basic and acidic residues" evidence="1">
    <location>
        <begin position="335"/>
        <end position="351"/>
    </location>
</feature>
<dbReference type="EMBL" id="JAAVVJ010000014">
    <property type="protein sequence ID" value="KAF7209025.1"/>
    <property type="molecule type" value="Genomic_DNA"/>
</dbReference>
<gene>
    <name evidence="3" type="ORF">G4P62_020055</name>
</gene>
<dbReference type="PANTHER" id="PTHR22042:SF3">
    <property type="entry name" value="RIKEN CDNA 2900026A02 GENE"/>
    <property type="match status" value="1"/>
</dbReference>
<feature type="compositionally biased region" description="Polar residues" evidence="1">
    <location>
        <begin position="215"/>
        <end position="238"/>
    </location>
</feature>
<feature type="compositionally biased region" description="Polar residues" evidence="1">
    <location>
        <begin position="166"/>
        <end position="175"/>
    </location>
</feature>
<dbReference type="Pfam" id="PF15327">
    <property type="entry name" value="Tankyrase_bdg_C"/>
    <property type="match status" value="1"/>
</dbReference>
<feature type="compositionally biased region" description="Basic and acidic residues" evidence="1">
    <location>
        <begin position="102"/>
        <end position="114"/>
    </location>
</feature>
<accession>A0A9D2XVG4</accession>
<feature type="compositionally biased region" description="Basic and acidic residues" evidence="1">
    <location>
        <begin position="994"/>
        <end position="1003"/>
    </location>
</feature>
<organism evidence="3 4">
    <name type="scientific">Nothobranchius furzeri</name>
    <name type="common">Turquoise killifish</name>
    <dbReference type="NCBI Taxonomy" id="105023"/>
    <lineage>
        <taxon>Eukaryota</taxon>
        <taxon>Metazoa</taxon>
        <taxon>Chordata</taxon>
        <taxon>Craniata</taxon>
        <taxon>Vertebrata</taxon>
        <taxon>Euteleostomi</taxon>
        <taxon>Actinopterygii</taxon>
        <taxon>Neopterygii</taxon>
        <taxon>Teleostei</taxon>
        <taxon>Neoteleostei</taxon>
        <taxon>Acanthomorphata</taxon>
        <taxon>Ovalentaria</taxon>
        <taxon>Atherinomorphae</taxon>
        <taxon>Cyprinodontiformes</taxon>
        <taxon>Nothobranchiidae</taxon>
        <taxon>Nothobranchius</taxon>
    </lineage>
</organism>
<feature type="region of interest" description="Disordered" evidence="1">
    <location>
        <begin position="273"/>
        <end position="567"/>
    </location>
</feature>
<feature type="compositionally biased region" description="Basic and acidic residues" evidence="1">
    <location>
        <begin position="1158"/>
        <end position="1168"/>
    </location>
</feature>
<feature type="compositionally biased region" description="Polar residues" evidence="1">
    <location>
        <begin position="352"/>
        <end position="361"/>
    </location>
</feature>
<evidence type="ECO:0000259" key="2">
    <source>
        <dbReference type="SMART" id="SM01319"/>
    </source>
</evidence>
<evidence type="ECO:0000313" key="4">
    <source>
        <dbReference type="Proteomes" id="UP000822369"/>
    </source>
</evidence>
<feature type="compositionally biased region" description="Basic and acidic residues" evidence="1">
    <location>
        <begin position="766"/>
        <end position="875"/>
    </location>
</feature>
<feature type="compositionally biased region" description="Basic and acidic residues" evidence="1">
    <location>
        <begin position="367"/>
        <end position="377"/>
    </location>
</feature>
<feature type="compositionally biased region" description="Basic and acidic residues" evidence="1">
    <location>
        <begin position="1240"/>
        <end position="1250"/>
    </location>
</feature>
<feature type="compositionally biased region" description="Acidic residues" evidence="1">
    <location>
        <begin position="1078"/>
        <end position="1090"/>
    </location>
</feature>
<dbReference type="PANTHER" id="PTHR22042">
    <property type="entry name" value="TANKYRASE 1 BINDING PROTEIN"/>
    <property type="match status" value="1"/>
</dbReference>
<feature type="compositionally biased region" description="Acidic residues" evidence="1">
    <location>
        <begin position="442"/>
        <end position="454"/>
    </location>
</feature>
<feature type="compositionally biased region" description="Basic and acidic residues" evidence="1">
    <location>
        <begin position="455"/>
        <end position="485"/>
    </location>
</feature>
<reference evidence="3" key="1">
    <citation type="submission" date="2020-03" db="EMBL/GenBank/DDBJ databases">
        <title>Intra-Species Differences in Population Size shape Life History and Genome Evolution.</title>
        <authorList>
            <person name="Willemsen D."/>
            <person name="Cui R."/>
            <person name="Valenzano D.R."/>
        </authorList>
    </citation>
    <scope>NUCLEOTIDE SEQUENCE</scope>
    <source>
        <strain evidence="3">GRZ</strain>
        <tissue evidence="3">Whole</tissue>
    </source>
</reference>
<feature type="compositionally biased region" description="Acidic residues" evidence="1">
    <location>
        <begin position="1029"/>
        <end position="1062"/>
    </location>
</feature>
<feature type="region of interest" description="Disordered" evidence="1">
    <location>
        <begin position="1228"/>
        <end position="1310"/>
    </location>
</feature>
<feature type="compositionally biased region" description="Polar residues" evidence="1">
    <location>
        <begin position="381"/>
        <end position="395"/>
    </location>
</feature>
<feature type="compositionally biased region" description="Basic residues" evidence="1">
    <location>
        <begin position="1141"/>
        <end position="1150"/>
    </location>
</feature>
<dbReference type="OMA" id="RWGSQAK"/>
<feature type="compositionally biased region" description="Low complexity" evidence="1">
    <location>
        <begin position="239"/>
        <end position="249"/>
    </location>
</feature>
<feature type="region of interest" description="Disordered" evidence="1">
    <location>
        <begin position="203"/>
        <end position="260"/>
    </location>
</feature>
<feature type="compositionally biased region" description="Polar residues" evidence="1">
    <location>
        <begin position="301"/>
        <end position="311"/>
    </location>
</feature>
<comment type="caution">
    <text evidence="3">The sequence shown here is derived from an EMBL/GenBank/DDBJ whole genome shotgun (WGS) entry which is preliminary data.</text>
</comment>
<dbReference type="OrthoDB" id="9943385at2759"/>
<feature type="region of interest" description="Disordered" evidence="1">
    <location>
        <begin position="580"/>
        <end position="753"/>
    </location>
</feature>
<evidence type="ECO:0000256" key="1">
    <source>
        <dbReference type="SAM" id="MobiDB-lite"/>
    </source>
</evidence>
<feature type="compositionally biased region" description="Polar residues" evidence="1">
    <location>
        <begin position="487"/>
        <end position="504"/>
    </location>
</feature>
<dbReference type="InterPro" id="IPR040006">
    <property type="entry name" value="TNKS1BP1-like"/>
</dbReference>
<dbReference type="SMART" id="SM01319">
    <property type="entry name" value="Tankyrase_bdg_C"/>
    <property type="match status" value="1"/>
</dbReference>
<sequence length="1310" mass="151405">MESSVEASQSGQNPKPSLGSKPLLTPKPFSVKNSTQIRSINAPRSVKVRSWSQTELADESKPTGGPQSDSTAPAPKSPQPTSKSAFRPRPVSMPIETLLDPTKADDYVPQKEDSPDSIVPDGAPKLAPSKETVNPEPVQKDTDAQTNHKTSTGAVSNSEQKDENEMNTTLVSAPQTPEEPASEIPFIISGPRKRLSMALTSRFESGGVPLPPQPVKTTTKPNTKCLSVKTVSSEPEQQQAAPNPSNNESSSDDQEETSNKIYSIQNRIDRLFGSVTRRGVTAKKEEPDVTDGIGGVKEQIKNWSAETGSESPKSEKMPRVLSKSIEPAAVSPSEKTPDKITVEAPVADEKSTQSVDPQQMVSPAEQPTKEASTEEKLPGISTATPGENNQTTEGTVQLRRPRTTDGAADNEARRSLRRSVRFGVVESDDGSPPKILSSDPESSSEEEEVDEENEKDDHVSDTRLKLERKEKWINLDFQKKAKEEEMQTNNSEKSLSKNIESITSKPAEKSESQLLETKKREEEVLKEEEIEKQRHVEQKELEEQRKKENDKLREEAKERERLEEEKRKERLRLEEERLREKERQEEVMREKLRQEEEERRKEEQRREEEEKRKEKQRLEEERLKEKLRQEEEERRKEEQRREEDEKRKEKQRLDEEEKRKEQQRREDDEKRKEKQRLEEEEKREKQRQEEEEKLRQNEIMREKLRQEEEKLKEKQRQEEETLREKQRQEEEKLKERQRQEEEMLREKQKQEEDRLIEKLRQEEERLREKMRQEEEKLRQKQKQEERLSTKQREEDERLKEEQRQEEEERRKEKQRQEDILEEKLRQEEEKRKEKQRQDEKENRKVLQEKELERKRSKEKEEEARKRVVEKERADVQLDLQTQKTVREGDRTEPETGAESGSDEKEDSLIWCDSEEFSQKTESSNVDELPSPLIDVVYDDFSVRKPSIEVEYDDFSVKPVKWIPPTKAEPVSRSWAVDEKDLLMSFDDEPWDNQGEGREVKNEPVKSPTQENPREKEMGLLVDFGVKEEESSEEDELVSTEVEEEEEMKEDETEEDYSSDDSDDSKTQTGNYAIKPVDEDTDDLSDNESQQDEIHEGTSQTDSPKPVSEELFDEDVDSCKEPEFVPFPEMSTPLLDTSTQRSKAKLNRARNRSLPSRSFRVDLNKRSRLDWMVNTDTSEDLPKEEQSDSEEQEEEQSQPKAIISHPSSTSKVPMFPGLSPAALLAGIKKRAGGEAPAAVEETEKNKVTEEKGMEEEPPSQPTRSPRLPGHMAGAARVLPPMGDTGGSAGSSPAWLAELKSKKRMNQQGGKT</sequence>
<feature type="region of interest" description="Disordered" evidence="1">
    <location>
        <begin position="1"/>
        <end position="186"/>
    </location>
</feature>
<protein>
    <submittedName>
        <fullName evidence="3">Trichohyalin-like</fullName>
    </submittedName>
</protein>